<dbReference type="SUPFAM" id="SSF82185">
    <property type="entry name" value="Histone H3 K4-specific methyltransferase SET7/9 N-terminal domain"/>
    <property type="match status" value="1"/>
</dbReference>
<keyword evidence="10" id="KW-0732">Signal</keyword>
<feature type="chain" id="PRO_5045797765" evidence="10">
    <location>
        <begin position="26"/>
        <end position="250"/>
    </location>
</feature>
<evidence type="ECO:0000256" key="7">
    <source>
        <dbReference type="ARBA" id="ARBA00022927"/>
    </source>
</evidence>
<evidence type="ECO:0000256" key="10">
    <source>
        <dbReference type="SAM" id="SignalP"/>
    </source>
</evidence>
<dbReference type="Gene3D" id="3.90.930.1">
    <property type="match status" value="1"/>
</dbReference>
<dbReference type="EMBL" id="JAKEVY010000001">
    <property type="protein sequence ID" value="MCF1713303.1"/>
    <property type="molecule type" value="Genomic_DNA"/>
</dbReference>
<evidence type="ECO:0000256" key="6">
    <source>
        <dbReference type="ARBA" id="ARBA00022692"/>
    </source>
</evidence>
<dbReference type="PANTHER" id="PTHR33446:SF2">
    <property type="entry name" value="PROTEIN TONB"/>
    <property type="match status" value="1"/>
</dbReference>
<comment type="subcellular location">
    <subcellularLocation>
        <location evidence="1">Cell inner membrane</location>
        <topology evidence="1">Single-pass membrane protein</topology>
        <orientation evidence="1">Periplasmic side</orientation>
    </subcellularLocation>
</comment>
<evidence type="ECO:0000256" key="1">
    <source>
        <dbReference type="ARBA" id="ARBA00004383"/>
    </source>
</evidence>
<dbReference type="Gene3D" id="3.30.1150.10">
    <property type="match status" value="1"/>
</dbReference>
<feature type="signal peptide" evidence="10">
    <location>
        <begin position="1"/>
        <end position="25"/>
    </location>
</feature>
<comment type="similarity">
    <text evidence="2">Belongs to the TonB family.</text>
</comment>
<comment type="caution">
    <text evidence="12">The sequence shown here is derived from an EMBL/GenBank/DDBJ whole genome shotgun (WGS) entry which is preliminary data.</text>
</comment>
<dbReference type="RefSeq" id="WP_234863837.1">
    <property type="nucleotide sequence ID" value="NZ_JAKEVY010000001.1"/>
</dbReference>
<keyword evidence="8" id="KW-1133">Transmembrane helix</keyword>
<keyword evidence="6" id="KW-0812">Transmembrane</keyword>
<evidence type="ECO:0000256" key="4">
    <source>
        <dbReference type="ARBA" id="ARBA00022475"/>
    </source>
</evidence>
<dbReference type="InterPro" id="IPR003538">
    <property type="entry name" value="TonB"/>
</dbReference>
<dbReference type="Proteomes" id="UP001200145">
    <property type="component" value="Unassembled WGS sequence"/>
</dbReference>
<gene>
    <name evidence="12" type="ORF">L0U88_01515</name>
</gene>
<organism evidence="12 13">
    <name type="scientific">Flavihumibacter fluminis</name>
    <dbReference type="NCBI Taxonomy" id="2909236"/>
    <lineage>
        <taxon>Bacteria</taxon>
        <taxon>Pseudomonadati</taxon>
        <taxon>Bacteroidota</taxon>
        <taxon>Chitinophagia</taxon>
        <taxon>Chitinophagales</taxon>
        <taxon>Chitinophagaceae</taxon>
        <taxon>Flavihumibacter</taxon>
    </lineage>
</organism>
<dbReference type="PROSITE" id="PS52015">
    <property type="entry name" value="TONB_CTD"/>
    <property type="match status" value="1"/>
</dbReference>
<reference evidence="12 13" key="1">
    <citation type="submission" date="2022-01" db="EMBL/GenBank/DDBJ databases">
        <title>Flavihumibacter sp. nov., isolated from sediment of a river.</title>
        <authorList>
            <person name="Liu H."/>
        </authorList>
    </citation>
    <scope>NUCLEOTIDE SEQUENCE [LARGE SCALE GENOMIC DNA]</scope>
    <source>
        <strain evidence="12 13">RY-1</strain>
    </source>
</reference>
<keyword evidence="7" id="KW-0653">Protein transport</keyword>
<dbReference type="NCBIfam" id="TIGR01352">
    <property type="entry name" value="tonB_Cterm"/>
    <property type="match status" value="1"/>
</dbReference>
<keyword evidence="13" id="KW-1185">Reference proteome</keyword>
<dbReference type="InterPro" id="IPR051045">
    <property type="entry name" value="TonB-dependent_transducer"/>
</dbReference>
<evidence type="ECO:0000313" key="13">
    <source>
        <dbReference type="Proteomes" id="UP001200145"/>
    </source>
</evidence>
<keyword evidence="9" id="KW-0472">Membrane</keyword>
<evidence type="ECO:0000256" key="8">
    <source>
        <dbReference type="ARBA" id="ARBA00022989"/>
    </source>
</evidence>
<dbReference type="Pfam" id="PF03544">
    <property type="entry name" value="TonB_C"/>
    <property type="match status" value="1"/>
</dbReference>
<keyword evidence="4" id="KW-1003">Cell membrane</keyword>
<protein>
    <submittedName>
        <fullName evidence="12">TonB family protein</fullName>
    </submittedName>
</protein>
<keyword evidence="5" id="KW-0997">Cell inner membrane</keyword>
<evidence type="ECO:0000256" key="3">
    <source>
        <dbReference type="ARBA" id="ARBA00022448"/>
    </source>
</evidence>
<dbReference type="InterPro" id="IPR037682">
    <property type="entry name" value="TonB_C"/>
</dbReference>
<evidence type="ECO:0000259" key="11">
    <source>
        <dbReference type="PROSITE" id="PS52015"/>
    </source>
</evidence>
<evidence type="ECO:0000256" key="5">
    <source>
        <dbReference type="ARBA" id="ARBA00022519"/>
    </source>
</evidence>
<proteinExistence type="inferred from homology"/>
<feature type="domain" description="TonB C-terminal" evidence="11">
    <location>
        <begin position="159"/>
        <end position="250"/>
    </location>
</feature>
<evidence type="ECO:0000313" key="12">
    <source>
        <dbReference type="EMBL" id="MCF1713303.1"/>
    </source>
</evidence>
<keyword evidence="3" id="KW-0813">Transport</keyword>
<sequence length="250" mass="28963">MKSKVFLLLQVVVAMILGVSSPVYSQDTIWFSKIGKEVSIRDSAERYNVVYKDKADTQKVKLVRYLKDGTLLEEMNFYPYSPNRVLEGAFIRYSDGRIVQERSYAKNQLNGPLKTYWENGQLRRHDIYENGKFISGNCYGIDGADTTWFEFEKTASYPGGMDSLRRYLSRNLRYPQLAKVQGIQGTVRVKFTIAKDGSLEDIFVVKPIDPSLDQEAIRLVTKMPKWIPAIQDDRLVKMYFILPIVFRIRE</sequence>
<evidence type="ECO:0000256" key="9">
    <source>
        <dbReference type="ARBA" id="ARBA00023136"/>
    </source>
</evidence>
<evidence type="ECO:0000256" key="2">
    <source>
        <dbReference type="ARBA" id="ARBA00006555"/>
    </source>
</evidence>
<accession>A0ABS9BE25</accession>
<dbReference type="PANTHER" id="PTHR33446">
    <property type="entry name" value="PROTEIN TONB-RELATED"/>
    <property type="match status" value="1"/>
</dbReference>
<dbReference type="InterPro" id="IPR006260">
    <property type="entry name" value="TonB/TolA_C"/>
</dbReference>
<dbReference type="SUPFAM" id="SSF74653">
    <property type="entry name" value="TolA/TonB C-terminal domain"/>
    <property type="match status" value="1"/>
</dbReference>
<name>A0ABS9BE25_9BACT</name>
<dbReference type="PRINTS" id="PR01374">
    <property type="entry name" value="TONBPROTEIN"/>
</dbReference>